<evidence type="ECO:0000256" key="1">
    <source>
        <dbReference type="ARBA" id="ARBA00023015"/>
    </source>
</evidence>
<dbReference type="InterPro" id="IPR036388">
    <property type="entry name" value="WH-like_DNA-bd_sf"/>
</dbReference>
<accession>A0A4U1BCZ7</accession>
<dbReference type="CDD" id="cd06170">
    <property type="entry name" value="LuxR_C_like"/>
    <property type="match status" value="1"/>
</dbReference>
<keyword evidence="2" id="KW-0238">DNA-binding</keyword>
<organism evidence="5 6">
    <name type="scientific">Ferrimonas sediminicola</name>
    <dbReference type="NCBI Taxonomy" id="2569538"/>
    <lineage>
        <taxon>Bacteria</taxon>
        <taxon>Pseudomonadati</taxon>
        <taxon>Pseudomonadota</taxon>
        <taxon>Gammaproteobacteria</taxon>
        <taxon>Alteromonadales</taxon>
        <taxon>Ferrimonadaceae</taxon>
        <taxon>Ferrimonas</taxon>
    </lineage>
</organism>
<keyword evidence="6" id="KW-1185">Reference proteome</keyword>
<dbReference type="AlphaFoldDB" id="A0A4U1BCZ7"/>
<dbReference type="SMART" id="SM00421">
    <property type="entry name" value="HTH_LUXR"/>
    <property type="match status" value="1"/>
</dbReference>
<dbReference type="Gene3D" id="1.10.10.10">
    <property type="entry name" value="Winged helix-like DNA-binding domain superfamily/Winged helix DNA-binding domain"/>
    <property type="match status" value="1"/>
</dbReference>
<sequence>MSSVHTQPCDLAPQMVAHARAYLARFGITEFFYGITTKVMIPSLHQFKKLRRRLPQEMIKARCAVYSSEAILRFRHQYLHHFASGDEAYFNKHPMGMSVWPEPDLSSAKGEQFKRLLEEHGIRSRGVWHLPVPFHPDWMAVFVFFSNLPREELLANLRWHEAEIEHQLTLYASHFNERCIAQLNPIANFNCLSERALQVLKLTAEGGSSEEVAEALSLTESGVNYHLDRLKDLLNARNRAQLISMAHTLGLLN</sequence>
<comment type="caution">
    <text evidence="5">The sequence shown here is derived from an EMBL/GenBank/DDBJ whole genome shotgun (WGS) entry which is preliminary data.</text>
</comment>
<dbReference type="OrthoDB" id="6115007at2"/>
<dbReference type="PANTHER" id="PTHR44688">
    <property type="entry name" value="DNA-BINDING TRANSCRIPTIONAL ACTIVATOR DEVR_DOSR"/>
    <property type="match status" value="1"/>
</dbReference>
<name>A0A4U1BCZ7_9GAMM</name>
<dbReference type="InterPro" id="IPR000792">
    <property type="entry name" value="Tscrpt_reg_LuxR_C"/>
</dbReference>
<dbReference type="SUPFAM" id="SSF46894">
    <property type="entry name" value="C-terminal effector domain of the bipartite response regulators"/>
    <property type="match status" value="1"/>
</dbReference>
<evidence type="ECO:0000256" key="2">
    <source>
        <dbReference type="ARBA" id="ARBA00023125"/>
    </source>
</evidence>
<keyword evidence="1" id="KW-0805">Transcription regulation</keyword>
<feature type="domain" description="HTH luxR-type" evidence="4">
    <location>
        <begin position="185"/>
        <end position="250"/>
    </location>
</feature>
<evidence type="ECO:0000313" key="5">
    <source>
        <dbReference type="EMBL" id="TKB48426.1"/>
    </source>
</evidence>
<protein>
    <submittedName>
        <fullName evidence="5">LuxR family transcriptional regulator</fullName>
    </submittedName>
</protein>
<dbReference type="GO" id="GO:0006355">
    <property type="term" value="P:regulation of DNA-templated transcription"/>
    <property type="evidence" value="ECO:0007669"/>
    <property type="project" value="InterPro"/>
</dbReference>
<evidence type="ECO:0000313" key="6">
    <source>
        <dbReference type="Proteomes" id="UP000305674"/>
    </source>
</evidence>
<dbReference type="Pfam" id="PF00196">
    <property type="entry name" value="GerE"/>
    <property type="match status" value="1"/>
</dbReference>
<gene>
    <name evidence="5" type="ORF">FCL40_11995</name>
</gene>
<dbReference type="InterPro" id="IPR016032">
    <property type="entry name" value="Sig_transdc_resp-reg_C-effctor"/>
</dbReference>
<evidence type="ECO:0000259" key="4">
    <source>
        <dbReference type="PROSITE" id="PS50043"/>
    </source>
</evidence>
<evidence type="ECO:0000256" key="3">
    <source>
        <dbReference type="ARBA" id="ARBA00023163"/>
    </source>
</evidence>
<dbReference type="EMBL" id="SWCI01000007">
    <property type="protein sequence ID" value="TKB48426.1"/>
    <property type="molecule type" value="Genomic_DNA"/>
</dbReference>
<dbReference type="Proteomes" id="UP000305674">
    <property type="component" value="Unassembled WGS sequence"/>
</dbReference>
<dbReference type="GO" id="GO:0003677">
    <property type="term" value="F:DNA binding"/>
    <property type="evidence" value="ECO:0007669"/>
    <property type="project" value="UniProtKB-KW"/>
</dbReference>
<dbReference type="PANTHER" id="PTHR44688:SF16">
    <property type="entry name" value="DNA-BINDING TRANSCRIPTIONAL ACTIVATOR DEVR_DOSR"/>
    <property type="match status" value="1"/>
</dbReference>
<reference evidence="5 6" key="1">
    <citation type="submission" date="2019-04" db="EMBL/GenBank/DDBJ databases">
        <authorList>
            <person name="Hwang J.C."/>
        </authorList>
    </citation>
    <scope>NUCLEOTIDE SEQUENCE [LARGE SCALE GENOMIC DNA]</scope>
    <source>
        <strain evidence="5 6">IMCC35001</strain>
    </source>
</reference>
<keyword evidence="3" id="KW-0804">Transcription</keyword>
<dbReference type="PROSITE" id="PS50043">
    <property type="entry name" value="HTH_LUXR_2"/>
    <property type="match status" value="1"/>
</dbReference>
<proteinExistence type="predicted"/>
<dbReference type="RefSeq" id="WP_136853537.1">
    <property type="nucleotide sequence ID" value="NZ_SWCI01000007.1"/>
</dbReference>